<name>A0A7Y9X9Z3_9ACTN</name>
<dbReference type="Proteomes" id="UP000584931">
    <property type="component" value="Unassembled WGS sequence"/>
</dbReference>
<evidence type="ECO:0008006" key="4">
    <source>
        <dbReference type="Google" id="ProtNLM"/>
    </source>
</evidence>
<evidence type="ECO:0000313" key="3">
    <source>
        <dbReference type="Proteomes" id="UP000584931"/>
    </source>
</evidence>
<protein>
    <recommendedName>
        <fullName evidence="4">DUF5642 domain-containing protein</fullName>
    </recommendedName>
</protein>
<comment type="caution">
    <text evidence="2">The sequence shown here is derived from an EMBL/GenBank/DDBJ whole genome shotgun (WGS) entry which is preliminary data.</text>
</comment>
<accession>A0A7Y9X9Z3</accession>
<proteinExistence type="predicted"/>
<evidence type="ECO:0000313" key="2">
    <source>
        <dbReference type="EMBL" id="NYH51102.1"/>
    </source>
</evidence>
<gene>
    <name evidence="2" type="ORF">HNR06_000691</name>
</gene>
<dbReference type="EMBL" id="JACCHL010000001">
    <property type="protein sequence ID" value="NYH51102.1"/>
    <property type="molecule type" value="Genomic_DNA"/>
</dbReference>
<organism evidence="2 3">
    <name type="scientific">Nocardiopsis sinuspersici</name>
    <dbReference type="NCBI Taxonomy" id="501010"/>
    <lineage>
        <taxon>Bacteria</taxon>
        <taxon>Bacillati</taxon>
        <taxon>Actinomycetota</taxon>
        <taxon>Actinomycetes</taxon>
        <taxon>Streptosporangiales</taxon>
        <taxon>Nocardiopsidaceae</taxon>
        <taxon>Nocardiopsis</taxon>
    </lineage>
</organism>
<dbReference type="PROSITE" id="PS51257">
    <property type="entry name" value="PROKAR_LIPOPROTEIN"/>
    <property type="match status" value="1"/>
</dbReference>
<sequence length="258" mass="27237">MSHRPRYGALSLLLILVLATACDPQLELRGSERLDALLLPPEAYPDGFTVEEIDIEDFDGASATGDLGNVEPAECGAALGGGPEQLPEEAVEGAGQTATRPGSSSGSAVVYSYVLVSGDFGDVSADEAGFEQMLDSCSRMTVANEGIEFEGTLSSANSSALPEGGGMFVMTLSGEGMEMVARTAWGQVEDMYFVLMALDLGGSPDVSPMELVEACRDDSRPDCYDSHRAEVAAEADERMAEDFEAVLERAVEKLERSA</sequence>
<dbReference type="RefSeq" id="WP_179809135.1">
    <property type="nucleotide sequence ID" value="NZ_JACCHL010000001.1"/>
</dbReference>
<dbReference type="AlphaFoldDB" id="A0A7Y9X9Z3"/>
<feature type="region of interest" description="Disordered" evidence="1">
    <location>
        <begin position="79"/>
        <end position="103"/>
    </location>
</feature>
<reference evidence="2 3" key="1">
    <citation type="submission" date="2020-07" db="EMBL/GenBank/DDBJ databases">
        <title>Sequencing the genomes of 1000 actinobacteria strains.</title>
        <authorList>
            <person name="Klenk H.-P."/>
        </authorList>
    </citation>
    <scope>NUCLEOTIDE SEQUENCE [LARGE SCALE GENOMIC DNA]</scope>
    <source>
        <strain evidence="2 3">DSM 45278</strain>
    </source>
</reference>
<evidence type="ECO:0000256" key="1">
    <source>
        <dbReference type="SAM" id="MobiDB-lite"/>
    </source>
</evidence>